<name>A0A7C2JYQ7_9PLAN</name>
<feature type="transmembrane region" description="Helical" evidence="5">
    <location>
        <begin position="51"/>
        <end position="70"/>
    </location>
</feature>
<evidence type="ECO:0000256" key="1">
    <source>
        <dbReference type="ARBA" id="ARBA00004141"/>
    </source>
</evidence>
<feature type="transmembrane region" description="Helical" evidence="5">
    <location>
        <begin position="18"/>
        <end position="39"/>
    </location>
</feature>
<keyword evidence="2 5" id="KW-0812">Transmembrane</keyword>
<keyword evidence="3 5" id="KW-1133">Transmembrane helix</keyword>
<dbReference type="SUPFAM" id="SSF158442">
    <property type="entry name" value="DsbB-like"/>
    <property type="match status" value="1"/>
</dbReference>
<organism evidence="6">
    <name type="scientific">Schlesneria paludicola</name>
    <dbReference type="NCBI Taxonomy" id="360056"/>
    <lineage>
        <taxon>Bacteria</taxon>
        <taxon>Pseudomonadati</taxon>
        <taxon>Planctomycetota</taxon>
        <taxon>Planctomycetia</taxon>
        <taxon>Planctomycetales</taxon>
        <taxon>Planctomycetaceae</taxon>
        <taxon>Schlesneria</taxon>
    </lineage>
</organism>
<dbReference type="AlphaFoldDB" id="A0A7C2JYQ7"/>
<reference evidence="6" key="1">
    <citation type="journal article" date="2020" name="mSystems">
        <title>Genome- and Community-Level Interaction Insights into Carbon Utilization and Element Cycling Functions of Hydrothermarchaeota in Hydrothermal Sediment.</title>
        <authorList>
            <person name="Zhou Z."/>
            <person name="Liu Y."/>
            <person name="Xu W."/>
            <person name="Pan J."/>
            <person name="Luo Z.H."/>
            <person name="Li M."/>
        </authorList>
    </citation>
    <scope>NUCLEOTIDE SEQUENCE [LARGE SCALE GENOMIC DNA]</scope>
    <source>
        <strain evidence="6">SpSt-339</strain>
    </source>
</reference>
<evidence type="ECO:0000256" key="2">
    <source>
        <dbReference type="ARBA" id="ARBA00022692"/>
    </source>
</evidence>
<comment type="caution">
    <text evidence="6">The sequence shown here is derived from an EMBL/GenBank/DDBJ whole genome shotgun (WGS) entry which is preliminary data.</text>
</comment>
<dbReference type="Gene3D" id="1.20.1550.10">
    <property type="entry name" value="DsbB-like"/>
    <property type="match status" value="1"/>
</dbReference>
<dbReference type="GO" id="GO:0006457">
    <property type="term" value="P:protein folding"/>
    <property type="evidence" value="ECO:0007669"/>
    <property type="project" value="InterPro"/>
</dbReference>
<dbReference type="Pfam" id="PF02600">
    <property type="entry name" value="DsbB"/>
    <property type="match status" value="1"/>
</dbReference>
<sequence>MSESVPLPNDSATGQGPAICNVVALALAAIATGGSLYLSLGLGLKACPLCFYQRSLAIAAVLVLVMLIWLDGIRSPPRVSGDIACGRQRAGCRGVSRLFGPDRQAGMPAGAVRLG</sequence>
<accession>A0A7C2JYQ7</accession>
<evidence type="ECO:0000256" key="5">
    <source>
        <dbReference type="SAM" id="Phobius"/>
    </source>
</evidence>
<evidence type="ECO:0000256" key="3">
    <source>
        <dbReference type="ARBA" id="ARBA00022989"/>
    </source>
</evidence>
<evidence type="ECO:0000256" key="4">
    <source>
        <dbReference type="ARBA" id="ARBA00023136"/>
    </source>
</evidence>
<dbReference type="InterPro" id="IPR023380">
    <property type="entry name" value="DsbB-like_sf"/>
</dbReference>
<gene>
    <name evidence="6" type="ORF">ENQ76_10715</name>
</gene>
<dbReference type="InterPro" id="IPR003752">
    <property type="entry name" value="DiS_bond_form_DsbB/BdbC"/>
</dbReference>
<proteinExistence type="predicted"/>
<dbReference type="GO" id="GO:0016020">
    <property type="term" value="C:membrane"/>
    <property type="evidence" value="ECO:0007669"/>
    <property type="project" value="UniProtKB-SubCell"/>
</dbReference>
<comment type="subcellular location">
    <subcellularLocation>
        <location evidence="1">Membrane</location>
        <topology evidence="1">Multi-pass membrane protein</topology>
    </subcellularLocation>
</comment>
<dbReference type="EMBL" id="DSOK01000301">
    <property type="protein sequence ID" value="HEN15924.1"/>
    <property type="molecule type" value="Genomic_DNA"/>
</dbReference>
<dbReference type="GO" id="GO:0015035">
    <property type="term" value="F:protein-disulfide reductase activity"/>
    <property type="evidence" value="ECO:0007669"/>
    <property type="project" value="InterPro"/>
</dbReference>
<keyword evidence="4 5" id="KW-0472">Membrane</keyword>
<evidence type="ECO:0000313" key="6">
    <source>
        <dbReference type="EMBL" id="HEN15924.1"/>
    </source>
</evidence>
<protein>
    <submittedName>
        <fullName evidence="6">Disulfide bond formation protein B</fullName>
    </submittedName>
</protein>